<sequence length="77" mass="8592">MRAVLDRSIFVYIYPYMDGTGRMVRFLMNAMLASGGYPWSVPMSTTGPGIWRPSTKPARRATFSLSLNSSAGAWRAR</sequence>
<gene>
    <name evidence="2" type="ORF">DENOEST_3010</name>
</gene>
<keyword evidence="3" id="KW-1185">Reference proteome</keyword>
<dbReference type="RefSeq" id="WP_232096514.1">
    <property type="nucleotide sequence ID" value="NZ_LR778301.1"/>
</dbReference>
<dbReference type="Gene3D" id="1.10.3290.10">
    <property type="entry name" value="Fido-like domain"/>
    <property type="match status" value="1"/>
</dbReference>
<dbReference type="SUPFAM" id="SSF140931">
    <property type="entry name" value="Fic-like"/>
    <property type="match status" value="1"/>
</dbReference>
<dbReference type="InterPro" id="IPR003812">
    <property type="entry name" value="Fido"/>
</dbReference>
<evidence type="ECO:0000313" key="2">
    <source>
        <dbReference type="EMBL" id="CAB1370164.1"/>
    </source>
</evidence>
<dbReference type="PROSITE" id="PS51459">
    <property type="entry name" value="FIDO"/>
    <property type="match status" value="1"/>
</dbReference>
<organism evidence="2 3">
    <name type="scientific">Denitratisoma oestradiolicum</name>
    <dbReference type="NCBI Taxonomy" id="311182"/>
    <lineage>
        <taxon>Bacteria</taxon>
        <taxon>Pseudomonadati</taxon>
        <taxon>Pseudomonadota</taxon>
        <taxon>Betaproteobacteria</taxon>
        <taxon>Nitrosomonadales</taxon>
        <taxon>Sterolibacteriaceae</taxon>
        <taxon>Denitratisoma</taxon>
    </lineage>
</organism>
<reference evidence="2 3" key="1">
    <citation type="submission" date="2020-03" db="EMBL/GenBank/DDBJ databases">
        <authorList>
            <consortium name="Genoscope - CEA"/>
            <person name="William W."/>
        </authorList>
    </citation>
    <scope>NUCLEOTIDE SEQUENCE [LARGE SCALE GENOMIC DNA]</scope>
    <source>
        <strain evidence="3">DSM 16959</strain>
    </source>
</reference>
<dbReference type="Proteomes" id="UP000515733">
    <property type="component" value="Chromosome"/>
</dbReference>
<feature type="domain" description="Fido" evidence="1">
    <location>
        <begin position="1"/>
        <end position="77"/>
    </location>
</feature>
<proteinExistence type="predicted"/>
<dbReference type="AlphaFoldDB" id="A0A6S6XVT7"/>
<accession>A0A6S6XVT7</accession>
<evidence type="ECO:0000313" key="3">
    <source>
        <dbReference type="Proteomes" id="UP000515733"/>
    </source>
</evidence>
<name>A0A6S6XVT7_9PROT</name>
<dbReference type="EMBL" id="LR778301">
    <property type="protein sequence ID" value="CAB1370164.1"/>
    <property type="molecule type" value="Genomic_DNA"/>
</dbReference>
<evidence type="ECO:0000259" key="1">
    <source>
        <dbReference type="PROSITE" id="PS51459"/>
    </source>
</evidence>
<protein>
    <recommendedName>
        <fullName evidence="1">Fido domain-containing protein</fullName>
    </recommendedName>
</protein>
<dbReference type="KEGG" id="doe:DENOEST_3010"/>
<dbReference type="InterPro" id="IPR036597">
    <property type="entry name" value="Fido-like_dom_sf"/>
</dbReference>